<protein>
    <submittedName>
        <fullName evidence="2">Uncharacterized protein</fullName>
    </submittedName>
</protein>
<dbReference type="PANTHER" id="PTHR13238">
    <property type="entry name" value="PROTEIN C21ORF59"/>
    <property type="match status" value="1"/>
</dbReference>
<gene>
    <name evidence="2" type="ORF">SAY87_027668</name>
</gene>
<dbReference type="Pfam" id="PF11069">
    <property type="entry name" value="CFAP298"/>
    <property type="match status" value="1"/>
</dbReference>
<sequence>MVRLHVKHGEGEGEKEFLYDCQGSTQIEGILRVILQIANLQRKIEFLALKLEPSLAALYCDKKAIALIRALSEAKAYASKEQVLHGKQLLYNVLRAQVQAVEKELNLNYQLLGLSDAQQLQQFVAGVKQLQVDSTHLRWAGKELMRDKQLCHYIGMNEKTKITVKLQSDV</sequence>
<keyword evidence="3" id="KW-1185">Reference proteome</keyword>
<comment type="caution">
    <text evidence="2">The sequence shown here is derived from an EMBL/GenBank/DDBJ whole genome shotgun (WGS) entry which is preliminary data.</text>
</comment>
<comment type="similarity">
    <text evidence="1">Belongs to the CFAP298 family.</text>
</comment>
<proteinExistence type="inferred from homology"/>
<dbReference type="AlphaFoldDB" id="A0AAN7JMT7"/>
<evidence type="ECO:0000313" key="2">
    <source>
        <dbReference type="EMBL" id="KAK4750219.1"/>
    </source>
</evidence>
<dbReference type="InterPro" id="IPR021298">
    <property type="entry name" value="CFAP298"/>
</dbReference>
<evidence type="ECO:0000256" key="1">
    <source>
        <dbReference type="ARBA" id="ARBA00009619"/>
    </source>
</evidence>
<dbReference type="Proteomes" id="UP001345219">
    <property type="component" value="Chromosome 21"/>
</dbReference>
<dbReference type="PANTHER" id="PTHR13238:SF0">
    <property type="entry name" value="CILIA- AND FLAGELLA-ASSOCIATED PROTEIN 298"/>
    <property type="match status" value="1"/>
</dbReference>
<reference evidence="2 3" key="1">
    <citation type="journal article" date="2023" name="Hortic Res">
        <title>Pangenome of water caltrop reveals structural variations and asymmetric subgenome divergence after allopolyploidization.</title>
        <authorList>
            <person name="Zhang X."/>
            <person name="Chen Y."/>
            <person name="Wang L."/>
            <person name="Yuan Y."/>
            <person name="Fang M."/>
            <person name="Shi L."/>
            <person name="Lu R."/>
            <person name="Comes H.P."/>
            <person name="Ma Y."/>
            <person name="Chen Y."/>
            <person name="Huang G."/>
            <person name="Zhou Y."/>
            <person name="Zheng Z."/>
            <person name="Qiu Y."/>
        </authorList>
    </citation>
    <scope>NUCLEOTIDE SEQUENCE [LARGE SCALE GENOMIC DNA]</scope>
    <source>
        <tissue evidence="2">Roots</tissue>
    </source>
</reference>
<accession>A0AAN7JMT7</accession>
<name>A0AAN7JMT7_9MYRT</name>
<dbReference type="EMBL" id="JAXIOK010000018">
    <property type="protein sequence ID" value="KAK4750219.1"/>
    <property type="molecule type" value="Genomic_DNA"/>
</dbReference>
<organism evidence="2 3">
    <name type="scientific">Trapa incisa</name>
    <dbReference type="NCBI Taxonomy" id="236973"/>
    <lineage>
        <taxon>Eukaryota</taxon>
        <taxon>Viridiplantae</taxon>
        <taxon>Streptophyta</taxon>
        <taxon>Embryophyta</taxon>
        <taxon>Tracheophyta</taxon>
        <taxon>Spermatophyta</taxon>
        <taxon>Magnoliopsida</taxon>
        <taxon>eudicotyledons</taxon>
        <taxon>Gunneridae</taxon>
        <taxon>Pentapetalae</taxon>
        <taxon>rosids</taxon>
        <taxon>malvids</taxon>
        <taxon>Myrtales</taxon>
        <taxon>Lythraceae</taxon>
        <taxon>Trapa</taxon>
    </lineage>
</organism>
<evidence type="ECO:0000313" key="3">
    <source>
        <dbReference type="Proteomes" id="UP001345219"/>
    </source>
</evidence>